<evidence type="ECO:0008006" key="6">
    <source>
        <dbReference type="Google" id="ProtNLM"/>
    </source>
</evidence>
<evidence type="ECO:0000313" key="5">
    <source>
        <dbReference type="Proteomes" id="UP000309340"/>
    </source>
</evidence>
<feature type="region of interest" description="Disordered" evidence="1">
    <location>
        <begin position="63"/>
        <end position="102"/>
    </location>
</feature>
<dbReference type="Pfam" id="PF00350">
    <property type="entry name" value="Dynamin_N"/>
    <property type="match status" value="1"/>
</dbReference>
<dbReference type="InterPro" id="IPR027417">
    <property type="entry name" value="P-loop_NTPase"/>
</dbReference>
<dbReference type="AlphaFoldDB" id="A0A4U0WTH8"/>
<proteinExistence type="predicted"/>
<evidence type="ECO:0000259" key="2">
    <source>
        <dbReference type="Pfam" id="PF00350"/>
    </source>
</evidence>
<evidence type="ECO:0000313" key="4">
    <source>
        <dbReference type="EMBL" id="TKA66048.1"/>
    </source>
</evidence>
<dbReference type="STRING" id="329884.A0A4U0WTH8"/>
<dbReference type="Gene3D" id="3.40.50.300">
    <property type="entry name" value="P-loop containing nucleotide triphosphate hydrolases"/>
    <property type="match status" value="1"/>
</dbReference>
<dbReference type="InterPro" id="IPR045063">
    <property type="entry name" value="Dynamin_N"/>
</dbReference>
<name>A0A4U0WTH8_9PEZI</name>
<dbReference type="EMBL" id="NAJQ01000681">
    <property type="protein sequence ID" value="TKA66048.1"/>
    <property type="molecule type" value="Genomic_DNA"/>
</dbReference>
<dbReference type="SUPFAM" id="SSF52540">
    <property type="entry name" value="P-loop containing nucleoside triphosphate hydrolases"/>
    <property type="match status" value="1"/>
</dbReference>
<feature type="compositionally biased region" description="Basic residues" evidence="1">
    <location>
        <begin position="482"/>
        <end position="493"/>
    </location>
</feature>
<dbReference type="InterPro" id="IPR056024">
    <property type="entry name" value="DUF7605"/>
</dbReference>
<dbReference type="PANTHER" id="PTHR36681">
    <property type="entry name" value="NUCLEAR GTPASE, GERMINAL CENTER-ASSOCIATED, TANDEM DUPLICATE 3"/>
    <property type="match status" value="1"/>
</dbReference>
<feature type="compositionally biased region" description="Acidic residues" evidence="1">
    <location>
        <begin position="69"/>
        <end position="97"/>
    </location>
</feature>
<feature type="domain" description="DUF7605" evidence="3">
    <location>
        <begin position="670"/>
        <end position="848"/>
    </location>
</feature>
<reference evidence="4 5" key="1">
    <citation type="submission" date="2017-03" db="EMBL/GenBank/DDBJ databases">
        <title>Genomes of endolithic fungi from Antarctica.</title>
        <authorList>
            <person name="Coleine C."/>
            <person name="Masonjones S."/>
            <person name="Stajich J.E."/>
        </authorList>
    </citation>
    <scope>NUCLEOTIDE SEQUENCE [LARGE SCALE GENOMIC DNA]</scope>
    <source>
        <strain evidence="4 5">CCFEE 5184</strain>
    </source>
</reference>
<dbReference type="Proteomes" id="UP000309340">
    <property type="component" value="Unassembled WGS sequence"/>
</dbReference>
<sequence>MALPPTDDVDMKNRPSSPAILGKRKREYDADSDDDNAEDTLFIPDENDMSLVVYGTKFAEHDDILHADSEDEDEEDVINDEESADEALDDDEDDEEMHMESSEPFPDCAIYDEAIPAITARLTDIPKKVVAVLQPHSHGGKHVTTHLNAANALIKVPATKRLRVALIGNAGVGKSSTLNAITDIANLAKSLASGMSCTNLPTEYRNPFTGQIKPYAAIIRYYDSNGIRRLLVEYTKDFYLYEFELDEDWDEETCQMFHKRSKTALNTLQMLFRDLKEFSTREAARQYLRKSYKDPSRKTLEFMHEACRKMLRSKMIIDGAYSESYQAPSLGRLRKLIDPVMGSKSSSDEPALWPLVKHISIGVRGSRVLDAMTIIDLPGSSDNNESRIELVKEYVKTCDYIWVVAPISRVIDDGTTFNMVHRYGKLFRGRIMVVTTHSDADIDSKLVTHLRDEGLDMQGYYYLNNVCKDEVKKIKHLEKGIKQARGRKSRQTKSKLLDTQDKDEEVDGMKKLLKSLELRRFDFVVQARNQYVTQQLRLMLEDHLPENATLAVYCISNSHYAAIKTGRSVRGSRLSPEGTGVPALRAYALALPAPGLLQTLEQYCSEDLNVFFKNAQLWVKTTHLDCRAELLELAQVPLKKLEGRVESRVAAFKDGIKSGLVNALHKQFATTRDTAIKVLDQKRKKHSATIRAFIRKNGNHSTQMCPKESWNEQFVKGITEFIDQHWEAFENSRTQITDQLKDVLIQDMRNILPDIARDHPLSSKALPTLRLAELVEAQVSALNNVFRNNLYPYSQDLRNIRMDVTQDSSKNYFSRTILPVYEECSLEFGQGVTKRCLARIEAHLTKSQSESPFTKVERSLTHALIKNDAKHTSAGKESVKKRVQAIFKSLYSSFDRLIDKTVENPQERVAREALQEVLGDLEEEYRVATDILRETKGKYAA</sequence>
<feature type="domain" description="Dynamin N-terminal" evidence="2">
    <location>
        <begin position="164"/>
        <end position="434"/>
    </location>
</feature>
<dbReference type="Pfam" id="PF24564">
    <property type="entry name" value="DUF7605"/>
    <property type="match status" value="1"/>
</dbReference>
<protein>
    <recommendedName>
        <fullName evidence="6">G domain-containing protein</fullName>
    </recommendedName>
</protein>
<organism evidence="4 5">
    <name type="scientific">Friedmanniomyces simplex</name>
    <dbReference type="NCBI Taxonomy" id="329884"/>
    <lineage>
        <taxon>Eukaryota</taxon>
        <taxon>Fungi</taxon>
        <taxon>Dikarya</taxon>
        <taxon>Ascomycota</taxon>
        <taxon>Pezizomycotina</taxon>
        <taxon>Dothideomycetes</taxon>
        <taxon>Dothideomycetidae</taxon>
        <taxon>Mycosphaerellales</taxon>
        <taxon>Teratosphaeriaceae</taxon>
        <taxon>Friedmanniomyces</taxon>
    </lineage>
</organism>
<feature type="region of interest" description="Disordered" evidence="1">
    <location>
        <begin position="1"/>
        <end position="41"/>
    </location>
</feature>
<gene>
    <name evidence="4" type="ORF">B0A55_09639</name>
</gene>
<accession>A0A4U0WTH8</accession>
<dbReference type="OrthoDB" id="3598281at2759"/>
<feature type="region of interest" description="Disordered" evidence="1">
    <location>
        <begin position="482"/>
        <end position="501"/>
    </location>
</feature>
<evidence type="ECO:0000256" key="1">
    <source>
        <dbReference type="SAM" id="MobiDB-lite"/>
    </source>
</evidence>
<dbReference type="PANTHER" id="PTHR36681:SF3">
    <property type="entry name" value="NUCLEAR GTPASE, GERMINAL CENTER-ASSOCIATED, TANDEM DUPLICATE 3"/>
    <property type="match status" value="1"/>
</dbReference>
<evidence type="ECO:0000259" key="3">
    <source>
        <dbReference type="Pfam" id="PF24564"/>
    </source>
</evidence>
<comment type="caution">
    <text evidence="4">The sequence shown here is derived from an EMBL/GenBank/DDBJ whole genome shotgun (WGS) entry which is preliminary data.</text>
</comment>
<keyword evidence="5" id="KW-1185">Reference proteome</keyword>